<dbReference type="EMBL" id="JADJOT010000009">
    <property type="protein sequence ID" value="MBK7954731.1"/>
    <property type="molecule type" value="Genomic_DNA"/>
</dbReference>
<dbReference type="AlphaFoldDB" id="A0A935W3U7"/>
<dbReference type="GO" id="GO:0005975">
    <property type="term" value="P:carbohydrate metabolic process"/>
    <property type="evidence" value="ECO:0007669"/>
    <property type="project" value="InterPro"/>
</dbReference>
<proteinExistence type="predicted"/>
<evidence type="ECO:0000313" key="1">
    <source>
        <dbReference type="EMBL" id="MBK7954731.1"/>
    </source>
</evidence>
<protein>
    <recommendedName>
        <fullName evidence="3">Squalene cyclase C-terminal domain-containing protein</fullName>
    </recommendedName>
</protein>
<dbReference type="Gene3D" id="1.50.10.20">
    <property type="match status" value="1"/>
</dbReference>
<accession>A0A935W3U7</accession>
<evidence type="ECO:0000313" key="2">
    <source>
        <dbReference type="Proteomes" id="UP000706151"/>
    </source>
</evidence>
<dbReference type="SUPFAM" id="SSF48208">
    <property type="entry name" value="Six-hairpin glycosidases"/>
    <property type="match status" value="1"/>
</dbReference>
<dbReference type="InterPro" id="IPR008928">
    <property type="entry name" value="6-hairpin_glycosidase_sf"/>
</dbReference>
<evidence type="ECO:0008006" key="3">
    <source>
        <dbReference type="Google" id="ProtNLM"/>
    </source>
</evidence>
<organism evidence="1 2">
    <name type="scientific">Candidatus Accumulibacter affinis</name>
    <dbReference type="NCBI Taxonomy" id="2954384"/>
    <lineage>
        <taxon>Bacteria</taxon>
        <taxon>Pseudomonadati</taxon>
        <taxon>Pseudomonadota</taxon>
        <taxon>Betaproteobacteria</taxon>
        <taxon>Candidatus Accumulibacter</taxon>
    </lineage>
</organism>
<gene>
    <name evidence="1" type="ORF">IPK02_12685</name>
</gene>
<dbReference type="Proteomes" id="UP000706151">
    <property type="component" value="Unassembled WGS sequence"/>
</dbReference>
<name>A0A935W3U7_9PROT</name>
<sequence length="364" mass="41219">MHLDACINWLCLAQDATADGGVSQTYLVRSGHWANSYPETTGYIIPTFYSYASLRGRDDIRARARRMLDWECEIQLPDGGVVAGAWGDSDQPTVFNTGQVLFGWVRGYEEEADNRYREAAVKAARWLVQAQDEDGCWRRFGSPMTGKSVNTYNTRSAFGLLRVHALTGEAIFLEAAVRNAEWALTMLRDNAWLEQNCLQDSKQPFTHTIAYAMRGLMEIGAYAEREDLLQAARRIGDAVLDRLPPDGWLAGRFDSEWRPTVRWSCLTGDCQFAINWARLFQLTDDNRYREAVSRILGFVKRTHKLDGQIEERGGIKGSHPVNGGYHPWQYPNWAAKFFADALMLEISIAEDVAQPSGWRFTNDG</sequence>
<comment type="caution">
    <text evidence="1">The sequence shown here is derived from an EMBL/GenBank/DDBJ whole genome shotgun (WGS) entry which is preliminary data.</text>
</comment>
<reference evidence="1 2" key="1">
    <citation type="submission" date="2020-10" db="EMBL/GenBank/DDBJ databases">
        <title>Connecting structure to function with the recovery of over 1000 high-quality activated sludge metagenome-assembled genomes encoding full-length rRNA genes using long-read sequencing.</title>
        <authorList>
            <person name="Singleton C.M."/>
            <person name="Petriglieri F."/>
            <person name="Kristensen J.M."/>
            <person name="Kirkegaard R.H."/>
            <person name="Michaelsen T.Y."/>
            <person name="Andersen M.H."/>
            <person name="Karst S.M."/>
            <person name="Dueholm M.S."/>
            <person name="Nielsen P.H."/>
            <person name="Albertsen M."/>
        </authorList>
    </citation>
    <scope>NUCLEOTIDE SEQUENCE [LARGE SCALE GENOMIC DNA]</scope>
    <source>
        <strain evidence="1">Fred_18-Q3-R57-64_BAT3C.720</strain>
    </source>
</reference>